<dbReference type="PANTHER" id="PTHR45566:SF1">
    <property type="entry name" value="HTH-TYPE TRANSCRIPTIONAL REGULATOR YHJB-RELATED"/>
    <property type="match status" value="1"/>
</dbReference>
<dbReference type="PROSITE" id="PS50043">
    <property type="entry name" value="HTH_LUXR_2"/>
    <property type="match status" value="1"/>
</dbReference>
<organism evidence="7 10">
    <name type="scientific">Methylopila capsulata</name>
    <dbReference type="NCBI Taxonomy" id="61654"/>
    <lineage>
        <taxon>Bacteria</taxon>
        <taxon>Pseudomonadati</taxon>
        <taxon>Pseudomonadota</taxon>
        <taxon>Alphaproteobacteria</taxon>
        <taxon>Hyphomicrobiales</taxon>
        <taxon>Methylopilaceae</taxon>
        <taxon>Methylopila</taxon>
    </lineage>
</organism>
<dbReference type="Pfam" id="PF00196">
    <property type="entry name" value="GerE"/>
    <property type="match status" value="1"/>
</dbReference>
<keyword evidence="1 3" id="KW-0597">Phosphoprotein</keyword>
<dbReference type="InterPro" id="IPR058245">
    <property type="entry name" value="NreC/VraR/RcsB-like_REC"/>
</dbReference>
<dbReference type="AlphaFoldDB" id="A0A9W6IS60"/>
<reference evidence="7" key="3">
    <citation type="submission" date="2023-01" db="EMBL/GenBank/DDBJ databases">
        <authorList>
            <person name="Sun Q."/>
            <person name="Evtushenko L."/>
        </authorList>
    </citation>
    <scope>NUCLEOTIDE SEQUENCE</scope>
    <source>
        <strain evidence="7">VKM B-1606</strain>
    </source>
</reference>
<proteinExistence type="predicted"/>
<feature type="modified residue" description="4-aspartylphosphate" evidence="3">
    <location>
        <position position="92"/>
    </location>
</feature>
<dbReference type="SUPFAM" id="SSF46894">
    <property type="entry name" value="C-terminal effector domain of the bipartite response regulators"/>
    <property type="match status" value="1"/>
</dbReference>
<feature type="compositionally biased region" description="Pro residues" evidence="4">
    <location>
        <begin position="176"/>
        <end position="186"/>
    </location>
</feature>
<dbReference type="Proteomes" id="UP001143400">
    <property type="component" value="Unassembled WGS sequence"/>
</dbReference>
<evidence type="ECO:0000256" key="4">
    <source>
        <dbReference type="SAM" id="MobiDB-lite"/>
    </source>
</evidence>
<dbReference type="CDD" id="cd17535">
    <property type="entry name" value="REC_NarL-like"/>
    <property type="match status" value="1"/>
</dbReference>
<sequence length="256" mass="28086">MLNSFESIAPKPRRRGRAEDADRAPRPDASRDAPAGARLKVVIADDHWMVRQSLKQVMQRLEQTIEIYEAESFAEAAETLARHPDVDLMLVDLVMPGFEAFAGLRRLRKEFPTVPLVVVSVHEDVEHVMRSVEHGVIGYIPKSAGAPEVERALERVLAGEVSFPRRIIERSAPGTPAAPTPEPAPDAPALTDREREVMELLGRGASVRKIAEACGVAEQTVRVHLRNAMKKLNLPDRSAALHYAMSLFGGANAGRG</sequence>
<evidence type="ECO:0000313" key="7">
    <source>
        <dbReference type="EMBL" id="GLK55503.1"/>
    </source>
</evidence>
<evidence type="ECO:0000256" key="1">
    <source>
        <dbReference type="ARBA" id="ARBA00022553"/>
    </source>
</evidence>
<evidence type="ECO:0000256" key="2">
    <source>
        <dbReference type="ARBA" id="ARBA00023125"/>
    </source>
</evidence>
<feature type="domain" description="HTH luxR-type" evidence="5">
    <location>
        <begin position="183"/>
        <end position="248"/>
    </location>
</feature>
<dbReference type="InterPro" id="IPR051015">
    <property type="entry name" value="EvgA-like"/>
</dbReference>
<dbReference type="Proteomes" id="UP000758856">
    <property type="component" value="Unassembled WGS sequence"/>
</dbReference>
<reference evidence="7" key="1">
    <citation type="journal article" date="2014" name="Int. J. Syst. Evol. Microbiol.">
        <title>Complete genome sequence of Corynebacterium casei LMG S-19264T (=DSM 44701T), isolated from a smear-ripened cheese.</title>
        <authorList>
            <consortium name="US DOE Joint Genome Institute (JGI-PGF)"/>
            <person name="Walter F."/>
            <person name="Albersmeier A."/>
            <person name="Kalinowski J."/>
            <person name="Ruckert C."/>
        </authorList>
    </citation>
    <scope>NUCLEOTIDE SEQUENCE</scope>
    <source>
        <strain evidence="7">VKM B-1606</strain>
    </source>
</reference>
<reference evidence="8 9" key="2">
    <citation type="submission" date="2021-01" db="EMBL/GenBank/DDBJ databases">
        <title>Genomic Encyclopedia of Type Strains, Phase IV (KMG-IV): sequencing the most valuable type-strain genomes for metagenomic binning, comparative biology and taxonomic classification.</title>
        <authorList>
            <person name="Goeker M."/>
        </authorList>
    </citation>
    <scope>NUCLEOTIDE SEQUENCE [LARGE SCALE GENOMIC DNA]</scope>
    <source>
        <strain evidence="8 9">DSM 6130</strain>
    </source>
</reference>
<keyword evidence="2 7" id="KW-0238">DNA-binding</keyword>
<evidence type="ECO:0000259" key="5">
    <source>
        <dbReference type="PROSITE" id="PS50043"/>
    </source>
</evidence>
<evidence type="ECO:0000259" key="6">
    <source>
        <dbReference type="PROSITE" id="PS50110"/>
    </source>
</evidence>
<dbReference type="GO" id="GO:0006355">
    <property type="term" value="P:regulation of DNA-templated transcription"/>
    <property type="evidence" value="ECO:0007669"/>
    <property type="project" value="InterPro"/>
</dbReference>
<evidence type="ECO:0000313" key="8">
    <source>
        <dbReference type="EMBL" id="MBM7850211.1"/>
    </source>
</evidence>
<name>A0A9W6IS60_9HYPH</name>
<dbReference type="PANTHER" id="PTHR45566">
    <property type="entry name" value="HTH-TYPE TRANSCRIPTIONAL REGULATOR YHJB-RELATED"/>
    <property type="match status" value="1"/>
</dbReference>
<protein>
    <submittedName>
        <fullName evidence="8">DNA-binding NarL/FixJ family response regulator</fullName>
    </submittedName>
    <submittedName>
        <fullName evidence="7">DNA-binding response regulator</fullName>
    </submittedName>
</protein>
<dbReference type="InterPro" id="IPR000792">
    <property type="entry name" value="Tscrpt_reg_LuxR_C"/>
</dbReference>
<dbReference type="GO" id="GO:0000160">
    <property type="term" value="P:phosphorelay signal transduction system"/>
    <property type="evidence" value="ECO:0007669"/>
    <property type="project" value="InterPro"/>
</dbReference>
<keyword evidence="9" id="KW-1185">Reference proteome</keyword>
<dbReference type="InterPro" id="IPR016032">
    <property type="entry name" value="Sig_transdc_resp-reg_C-effctor"/>
</dbReference>
<dbReference type="RefSeq" id="WP_204948663.1">
    <property type="nucleotide sequence ID" value="NZ_BSFF01000002.1"/>
</dbReference>
<dbReference type="SMART" id="SM00421">
    <property type="entry name" value="HTH_LUXR"/>
    <property type="match status" value="1"/>
</dbReference>
<dbReference type="EMBL" id="JAFBCY010000001">
    <property type="protein sequence ID" value="MBM7850211.1"/>
    <property type="molecule type" value="Genomic_DNA"/>
</dbReference>
<feature type="domain" description="Response regulatory" evidence="6">
    <location>
        <begin position="40"/>
        <end position="157"/>
    </location>
</feature>
<dbReference type="CDD" id="cd06170">
    <property type="entry name" value="LuxR_C_like"/>
    <property type="match status" value="1"/>
</dbReference>
<dbReference type="EMBL" id="BSFF01000002">
    <property type="protein sequence ID" value="GLK55503.1"/>
    <property type="molecule type" value="Genomic_DNA"/>
</dbReference>
<dbReference type="PRINTS" id="PR00038">
    <property type="entry name" value="HTHLUXR"/>
</dbReference>
<gene>
    <name evidence="7" type="ORF">GCM10008170_15220</name>
    <name evidence="8" type="ORF">JOD31_000423</name>
</gene>
<evidence type="ECO:0000256" key="3">
    <source>
        <dbReference type="PROSITE-ProRule" id="PRU00169"/>
    </source>
</evidence>
<dbReference type="GO" id="GO:0003677">
    <property type="term" value="F:DNA binding"/>
    <property type="evidence" value="ECO:0007669"/>
    <property type="project" value="UniProtKB-KW"/>
</dbReference>
<evidence type="ECO:0000313" key="9">
    <source>
        <dbReference type="Proteomes" id="UP000758856"/>
    </source>
</evidence>
<dbReference type="SMART" id="SM00448">
    <property type="entry name" value="REC"/>
    <property type="match status" value="1"/>
</dbReference>
<evidence type="ECO:0000313" key="10">
    <source>
        <dbReference type="Proteomes" id="UP001143400"/>
    </source>
</evidence>
<feature type="compositionally biased region" description="Basic and acidic residues" evidence="4">
    <location>
        <begin position="17"/>
        <end position="31"/>
    </location>
</feature>
<feature type="region of interest" description="Disordered" evidence="4">
    <location>
        <begin position="170"/>
        <end position="190"/>
    </location>
</feature>
<dbReference type="Gene3D" id="3.40.50.2300">
    <property type="match status" value="1"/>
</dbReference>
<dbReference type="PROSITE" id="PS00622">
    <property type="entry name" value="HTH_LUXR_1"/>
    <property type="match status" value="1"/>
</dbReference>
<feature type="region of interest" description="Disordered" evidence="4">
    <location>
        <begin position="1"/>
        <end position="32"/>
    </location>
</feature>
<dbReference type="InterPro" id="IPR001789">
    <property type="entry name" value="Sig_transdc_resp-reg_receiver"/>
</dbReference>
<accession>A0A9W6IS60</accession>
<dbReference type="Pfam" id="PF00072">
    <property type="entry name" value="Response_reg"/>
    <property type="match status" value="1"/>
</dbReference>
<dbReference type="SUPFAM" id="SSF52172">
    <property type="entry name" value="CheY-like"/>
    <property type="match status" value="1"/>
</dbReference>
<dbReference type="InterPro" id="IPR011006">
    <property type="entry name" value="CheY-like_superfamily"/>
</dbReference>
<comment type="caution">
    <text evidence="7">The sequence shown here is derived from an EMBL/GenBank/DDBJ whole genome shotgun (WGS) entry which is preliminary data.</text>
</comment>
<dbReference type="PROSITE" id="PS50110">
    <property type="entry name" value="RESPONSE_REGULATORY"/>
    <property type="match status" value="1"/>
</dbReference>